<dbReference type="GO" id="GO:0070403">
    <property type="term" value="F:NAD+ binding"/>
    <property type="evidence" value="ECO:0007669"/>
    <property type="project" value="InterPro"/>
</dbReference>
<evidence type="ECO:0000256" key="1">
    <source>
        <dbReference type="ARBA" id="ARBA00006924"/>
    </source>
</evidence>
<feature type="domain" description="Deacetylase sirtuin-type" evidence="5">
    <location>
        <begin position="1"/>
        <end position="131"/>
    </location>
</feature>
<feature type="non-terminal residue" evidence="6">
    <location>
        <position position="1"/>
    </location>
</feature>
<evidence type="ECO:0000313" key="7">
    <source>
        <dbReference type="Proteomes" id="UP000789396"/>
    </source>
</evidence>
<dbReference type="InterPro" id="IPR050134">
    <property type="entry name" value="NAD-dep_sirtuin_deacylases"/>
</dbReference>
<sequence length="131" mass="14878">RHFFIKKLADMKKLKRVYTQNIDNLKELAGLDVDWQFERSRLQYCDIFKKGETLNCPECQEKGQRSHLIGQLKPPIILYGDSHPKGLEIGPFAEQDQDKADCLIIIGTSLRILGVKALIKDFASAVHGVIV</sequence>
<dbReference type="InterPro" id="IPR003000">
    <property type="entry name" value="Sirtuin"/>
</dbReference>
<evidence type="ECO:0000259" key="5">
    <source>
        <dbReference type="PROSITE" id="PS50305"/>
    </source>
</evidence>
<dbReference type="PANTHER" id="PTHR11085">
    <property type="entry name" value="NAD-DEPENDENT PROTEIN DEACYLASE SIRTUIN-5, MITOCHONDRIAL-RELATED"/>
    <property type="match status" value="1"/>
</dbReference>
<dbReference type="SUPFAM" id="SSF52467">
    <property type="entry name" value="DHS-like NAD/FAD-binding domain"/>
    <property type="match status" value="1"/>
</dbReference>
<reference evidence="6" key="1">
    <citation type="submission" date="2021-06" db="EMBL/GenBank/DDBJ databases">
        <authorList>
            <person name="Kallberg Y."/>
            <person name="Tangrot J."/>
            <person name="Rosling A."/>
        </authorList>
    </citation>
    <scope>NUCLEOTIDE SEQUENCE</scope>
    <source>
        <strain evidence="6">IN212</strain>
    </source>
</reference>
<evidence type="ECO:0000313" key="6">
    <source>
        <dbReference type="EMBL" id="CAG8790625.1"/>
    </source>
</evidence>
<dbReference type="AlphaFoldDB" id="A0A9N9P7G2"/>
<evidence type="ECO:0000256" key="2">
    <source>
        <dbReference type="ARBA" id="ARBA00022679"/>
    </source>
</evidence>
<name>A0A9N9P7G2_9GLOM</name>
<protein>
    <submittedName>
        <fullName evidence="6">14081_t:CDS:1</fullName>
    </submittedName>
</protein>
<feature type="non-terminal residue" evidence="6">
    <location>
        <position position="131"/>
    </location>
</feature>
<keyword evidence="7" id="KW-1185">Reference proteome</keyword>
<dbReference type="GO" id="GO:0017136">
    <property type="term" value="F:histone deacetylase activity, NAD-dependent"/>
    <property type="evidence" value="ECO:0007669"/>
    <property type="project" value="TreeGrafter"/>
</dbReference>
<accession>A0A9N9P7G2</accession>
<dbReference type="OrthoDB" id="2919105at2759"/>
<dbReference type="PANTHER" id="PTHR11085:SF8">
    <property type="entry name" value="NAD-DEPENDENT HISTONE DEACETYLASE HST3"/>
    <property type="match status" value="1"/>
</dbReference>
<dbReference type="InterPro" id="IPR026590">
    <property type="entry name" value="Ssirtuin_cat_dom"/>
</dbReference>
<comment type="similarity">
    <text evidence="1">Belongs to the sirtuin family. Class I subfamily.</text>
</comment>
<dbReference type="EMBL" id="CAJVPZ010060887">
    <property type="protein sequence ID" value="CAG8790625.1"/>
    <property type="molecule type" value="Genomic_DNA"/>
</dbReference>
<dbReference type="Pfam" id="PF02146">
    <property type="entry name" value="SIR2"/>
    <property type="match status" value="1"/>
</dbReference>
<dbReference type="Gene3D" id="3.40.50.1220">
    <property type="entry name" value="TPP-binding domain"/>
    <property type="match status" value="1"/>
</dbReference>
<dbReference type="Proteomes" id="UP000789396">
    <property type="component" value="Unassembled WGS sequence"/>
</dbReference>
<proteinExistence type="inferred from homology"/>
<keyword evidence="2" id="KW-0808">Transferase</keyword>
<dbReference type="InterPro" id="IPR029035">
    <property type="entry name" value="DHS-like_NAD/FAD-binding_dom"/>
</dbReference>
<gene>
    <name evidence="6" type="ORF">RFULGI_LOCUS16712</name>
</gene>
<dbReference type="PROSITE" id="PS50305">
    <property type="entry name" value="SIRTUIN"/>
    <property type="match status" value="1"/>
</dbReference>
<evidence type="ECO:0000256" key="3">
    <source>
        <dbReference type="ARBA" id="ARBA00023027"/>
    </source>
</evidence>
<comment type="caution">
    <text evidence="4">Lacks conserved residue(s) required for the propagation of feature annotation.</text>
</comment>
<evidence type="ECO:0000256" key="4">
    <source>
        <dbReference type="PROSITE-ProRule" id="PRU00236"/>
    </source>
</evidence>
<dbReference type="GO" id="GO:0005634">
    <property type="term" value="C:nucleus"/>
    <property type="evidence" value="ECO:0007669"/>
    <property type="project" value="TreeGrafter"/>
</dbReference>
<organism evidence="6 7">
    <name type="scientific">Racocetra fulgida</name>
    <dbReference type="NCBI Taxonomy" id="60492"/>
    <lineage>
        <taxon>Eukaryota</taxon>
        <taxon>Fungi</taxon>
        <taxon>Fungi incertae sedis</taxon>
        <taxon>Mucoromycota</taxon>
        <taxon>Glomeromycotina</taxon>
        <taxon>Glomeromycetes</taxon>
        <taxon>Diversisporales</taxon>
        <taxon>Gigasporaceae</taxon>
        <taxon>Racocetra</taxon>
    </lineage>
</organism>
<keyword evidence="3" id="KW-0520">NAD</keyword>
<comment type="caution">
    <text evidence="6">The sequence shown here is derived from an EMBL/GenBank/DDBJ whole genome shotgun (WGS) entry which is preliminary data.</text>
</comment>